<dbReference type="InterPro" id="IPR001810">
    <property type="entry name" value="F-box_dom"/>
</dbReference>
<evidence type="ECO:0000259" key="2">
    <source>
        <dbReference type="Pfam" id="PF12937"/>
    </source>
</evidence>
<feature type="domain" description="F-box" evidence="2">
    <location>
        <begin position="256"/>
        <end position="301"/>
    </location>
</feature>
<feature type="compositionally biased region" description="Basic and acidic residues" evidence="1">
    <location>
        <begin position="147"/>
        <end position="172"/>
    </location>
</feature>
<dbReference type="PANTHER" id="PTHR13318:SF95">
    <property type="entry name" value="F-BOX PROTEIN YLR352W"/>
    <property type="match status" value="1"/>
</dbReference>
<evidence type="ECO:0000313" key="4">
    <source>
        <dbReference type="Proteomes" id="UP000193719"/>
    </source>
</evidence>
<organism evidence="3 4">
    <name type="scientific">Piromyces finnis</name>
    <dbReference type="NCBI Taxonomy" id="1754191"/>
    <lineage>
        <taxon>Eukaryota</taxon>
        <taxon>Fungi</taxon>
        <taxon>Fungi incertae sedis</taxon>
        <taxon>Chytridiomycota</taxon>
        <taxon>Chytridiomycota incertae sedis</taxon>
        <taxon>Neocallimastigomycetes</taxon>
        <taxon>Neocallimastigales</taxon>
        <taxon>Neocallimastigaceae</taxon>
        <taxon>Piromyces</taxon>
    </lineage>
</organism>
<dbReference type="OrthoDB" id="2147782at2759"/>
<evidence type="ECO:0000256" key="1">
    <source>
        <dbReference type="SAM" id="MobiDB-lite"/>
    </source>
</evidence>
<evidence type="ECO:0000313" key="3">
    <source>
        <dbReference type="EMBL" id="ORX45392.1"/>
    </source>
</evidence>
<feature type="compositionally biased region" description="Low complexity" evidence="1">
    <location>
        <begin position="814"/>
        <end position="823"/>
    </location>
</feature>
<dbReference type="GO" id="GO:0031146">
    <property type="term" value="P:SCF-dependent proteasomal ubiquitin-dependent protein catabolic process"/>
    <property type="evidence" value="ECO:0007669"/>
    <property type="project" value="TreeGrafter"/>
</dbReference>
<dbReference type="AlphaFoldDB" id="A0A1Y1V1S9"/>
<dbReference type="SUPFAM" id="SSF52047">
    <property type="entry name" value="RNI-like"/>
    <property type="match status" value="1"/>
</dbReference>
<accession>A0A1Y1V1S9</accession>
<dbReference type="STRING" id="1754191.A0A1Y1V1S9"/>
<protein>
    <recommendedName>
        <fullName evidence="2">F-box domain-containing protein</fullName>
    </recommendedName>
</protein>
<dbReference type="Pfam" id="PF12937">
    <property type="entry name" value="F-box-like"/>
    <property type="match status" value="1"/>
</dbReference>
<keyword evidence="4" id="KW-1185">Reference proteome</keyword>
<gene>
    <name evidence="3" type="ORF">BCR36DRAFT_333204</name>
</gene>
<feature type="region of interest" description="Disordered" evidence="1">
    <location>
        <begin position="814"/>
        <end position="833"/>
    </location>
</feature>
<reference evidence="3 4" key="2">
    <citation type="submission" date="2016-08" db="EMBL/GenBank/DDBJ databases">
        <title>Pervasive Adenine N6-methylation of Active Genes in Fungi.</title>
        <authorList>
            <consortium name="DOE Joint Genome Institute"/>
            <person name="Mondo S.J."/>
            <person name="Dannebaum R.O."/>
            <person name="Kuo R.C."/>
            <person name="Labutti K."/>
            <person name="Haridas S."/>
            <person name="Kuo A."/>
            <person name="Salamov A."/>
            <person name="Ahrendt S.R."/>
            <person name="Lipzen A."/>
            <person name="Sullivan W."/>
            <person name="Andreopoulos W.B."/>
            <person name="Clum A."/>
            <person name="Lindquist E."/>
            <person name="Daum C."/>
            <person name="Ramamoorthy G.K."/>
            <person name="Gryganskyi A."/>
            <person name="Culley D."/>
            <person name="Magnuson J.K."/>
            <person name="James T.Y."/>
            <person name="O'Malley M.A."/>
            <person name="Stajich J.E."/>
            <person name="Spatafora J.W."/>
            <person name="Visel A."/>
            <person name="Grigoriev I.V."/>
        </authorList>
    </citation>
    <scope>NUCLEOTIDE SEQUENCE [LARGE SCALE GENOMIC DNA]</scope>
    <source>
        <strain evidence="4">finn</strain>
    </source>
</reference>
<dbReference type="Gene3D" id="3.80.10.10">
    <property type="entry name" value="Ribonuclease Inhibitor"/>
    <property type="match status" value="1"/>
</dbReference>
<proteinExistence type="predicted"/>
<dbReference type="GO" id="GO:0019005">
    <property type="term" value="C:SCF ubiquitin ligase complex"/>
    <property type="evidence" value="ECO:0007669"/>
    <property type="project" value="TreeGrafter"/>
</dbReference>
<name>A0A1Y1V1S9_9FUNG</name>
<dbReference type="InterPro" id="IPR032675">
    <property type="entry name" value="LRR_dom_sf"/>
</dbReference>
<feature type="region of interest" description="Disordered" evidence="1">
    <location>
        <begin position="140"/>
        <end position="172"/>
    </location>
</feature>
<dbReference type="PANTHER" id="PTHR13318">
    <property type="entry name" value="PARTNER OF PAIRED, ISOFORM B-RELATED"/>
    <property type="match status" value="1"/>
</dbReference>
<dbReference type="EMBL" id="MCFH01000040">
    <property type="protein sequence ID" value="ORX45392.1"/>
    <property type="molecule type" value="Genomic_DNA"/>
</dbReference>
<comment type="caution">
    <text evidence="3">The sequence shown here is derived from an EMBL/GenBank/DDBJ whole genome shotgun (WGS) entry which is preliminary data.</text>
</comment>
<reference evidence="3 4" key="1">
    <citation type="submission" date="2016-08" db="EMBL/GenBank/DDBJ databases">
        <title>Genomes of anaerobic fungi encode conserved fungal cellulosomes for biomass hydrolysis.</title>
        <authorList>
            <consortium name="DOE Joint Genome Institute"/>
            <person name="Haitjema C.H."/>
            <person name="Gilmore S.P."/>
            <person name="Henske J.K."/>
            <person name="Solomon K.V."/>
            <person name="De Groot R."/>
            <person name="Kuo A."/>
            <person name="Mondo S.J."/>
            <person name="Salamov A.A."/>
            <person name="Labutti K."/>
            <person name="Zhao Z."/>
            <person name="Chiniquy J."/>
            <person name="Barry K."/>
            <person name="Brewer H.M."/>
            <person name="Purvine S.O."/>
            <person name="Wright A.T."/>
            <person name="Boxma B."/>
            <person name="Van Alen T."/>
            <person name="Hackstein J.H."/>
            <person name="Baker S.E."/>
            <person name="Grigoriev I.V."/>
            <person name="O'Malley M.A."/>
        </authorList>
    </citation>
    <scope>NUCLEOTIDE SEQUENCE [LARGE SCALE GENOMIC DNA]</scope>
    <source>
        <strain evidence="4">finn</strain>
    </source>
</reference>
<dbReference type="CDD" id="cd09917">
    <property type="entry name" value="F-box_SF"/>
    <property type="match status" value="1"/>
</dbReference>
<dbReference type="Proteomes" id="UP000193719">
    <property type="component" value="Unassembled WGS sequence"/>
</dbReference>
<sequence length="1007" mass="118200">MKINLNIKKKQKTFKKSITKNSVYYNNLNTNLYYNNNNNLKFQSHLPNNLNTSKSLVYSNKKWSRCNFNNLKFLKKGCIDNKRDTNSFLNHLAMIERQIKQKTMVKSEFGFLKKNICQSEEKCFPENLIKNNLNGGLQKDFQGYEKNGNDEQEKENLEMEKEKKLKDEEHRKEKIKEENIKKLKQCYNNTPYPMLLNENDENGFYDNTFMNSSNLNPNHDGKRNNYHNENENNYNNLLHNIKSTVNKDISFNSYVNQIPNEVLIKVFNNSMFSQNDYYKFCLVCKSWNQAATIVLWNKPYIYSFSQLIKFNKCLIYNEKILKKIKELSETKTEPIIHINHNLSGLVNKLDLTRVRLERPISTHQRTELYKALNILGDKLMPYLNSLFVCREQCNSYLFLESSIVEANEDINNNNNNYNQIQIQSVNNMRNENDFYFKEITFPSVQNLRFIDLNYKSLTYLFKNLKKFNNIETLYISIALFQSWKEWNSNNRLNNYLIFQKVIDNIHSPSLKKIKFQNCCDLNDEACFNLFSKCSDISELEILGSSNVSIDVIYYSIKMLKNLKILSYTATSTPQFKLTEDSGDNGNIDREINEENRKEKNIKEGPMMIDLSNESKASQIQIIDINSSGWSPYLNWMFNNQSCQSLKKLILIIQTEDERDTIYKAVSSCSSLEELIITYRHESNNENGGDNLLINEQLTIDLDKLFLVETEEYQSNINFLHISGFEIEKSKRLTKHIESMRKEVKNKDNYKECKEKSKYLKFDKLKYLHLYLPSSKCPIEYILYQFPGLEEFVLNLSEPVEEEIIENEIIQNNAENQNNQNQANNEDDSTNNSTLNIDETLNSKPMIEVDKFESKVKRLSIRSSSFGDGFSDKQISSIIKKCSSITNLELDCKSLTEGCLCQCVEFLKGNLISLRLERVNRSTITDRFLDCLCQYNPLIQQLEIFAEHGKLDVTNNGTNNIIEKCKNLKYFSLGLEGFNPIVPYYLEQSSNYRSYFRNLNYKSKKKYI</sequence>